<feature type="domain" description="Restriction endonuclease type IV Mrr" evidence="1">
    <location>
        <begin position="126"/>
        <end position="244"/>
    </location>
</feature>
<keyword evidence="3" id="KW-1185">Reference proteome</keyword>
<dbReference type="PANTHER" id="PTHR30015">
    <property type="entry name" value="MRR RESTRICTION SYSTEM PROTEIN"/>
    <property type="match status" value="1"/>
</dbReference>
<dbReference type="GO" id="GO:0003677">
    <property type="term" value="F:DNA binding"/>
    <property type="evidence" value="ECO:0007669"/>
    <property type="project" value="InterPro"/>
</dbReference>
<evidence type="ECO:0000313" key="3">
    <source>
        <dbReference type="Proteomes" id="UP000184159"/>
    </source>
</evidence>
<dbReference type="GO" id="GO:0009307">
    <property type="term" value="P:DNA restriction-modification system"/>
    <property type="evidence" value="ECO:0007669"/>
    <property type="project" value="InterPro"/>
</dbReference>
<protein>
    <submittedName>
        <fullName evidence="2">Restriction system protein</fullName>
    </submittedName>
</protein>
<dbReference type="EMBL" id="FQUH01000020">
    <property type="protein sequence ID" value="SHF91682.1"/>
    <property type="molecule type" value="Genomic_DNA"/>
</dbReference>
<dbReference type="GO" id="GO:0015666">
    <property type="term" value="F:restriction endodeoxyribonuclease activity"/>
    <property type="evidence" value="ECO:0007669"/>
    <property type="project" value="TreeGrafter"/>
</dbReference>
<name>A0A1M5FKM0_VIBGA</name>
<dbReference type="InterPro" id="IPR052906">
    <property type="entry name" value="Type_IV_Methyl-Rstrct_Enzyme"/>
</dbReference>
<organism evidence="2 3">
    <name type="scientific">Vibrio gazogenes DSM 21264 = NBRC 103151</name>
    <dbReference type="NCBI Taxonomy" id="1123492"/>
    <lineage>
        <taxon>Bacteria</taxon>
        <taxon>Pseudomonadati</taxon>
        <taxon>Pseudomonadota</taxon>
        <taxon>Gammaproteobacteria</taxon>
        <taxon>Vibrionales</taxon>
        <taxon>Vibrionaceae</taxon>
        <taxon>Vibrio</taxon>
    </lineage>
</organism>
<dbReference type="InterPro" id="IPR011335">
    <property type="entry name" value="Restrct_endonuc-II-like"/>
</dbReference>
<dbReference type="InterPro" id="IPR011856">
    <property type="entry name" value="tRNA_endonuc-like_dom_sf"/>
</dbReference>
<dbReference type="SUPFAM" id="SSF52980">
    <property type="entry name" value="Restriction endonuclease-like"/>
    <property type="match status" value="1"/>
</dbReference>
<reference evidence="3" key="1">
    <citation type="submission" date="2016-11" db="EMBL/GenBank/DDBJ databases">
        <authorList>
            <person name="Varghese N."/>
            <person name="Submissions S."/>
        </authorList>
    </citation>
    <scope>NUCLEOTIDE SEQUENCE [LARGE SCALE GENOMIC DNA]</scope>
    <source>
        <strain evidence="3">DSM 21264</strain>
    </source>
</reference>
<evidence type="ECO:0000259" key="1">
    <source>
        <dbReference type="Pfam" id="PF04471"/>
    </source>
</evidence>
<accession>A0A1M5FKM0</accession>
<dbReference type="InterPro" id="IPR007560">
    <property type="entry name" value="Restrct_endonuc_IV_Mrr"/>
</dbReference>
<evidence type="ECO:0000313" key="2">
    <source>
        <dbReference type="EMBL" id="SHF91682.1"/>
    </source>
</evidence>
<gene>
    <name evidence="2" type="ORF">SAMN02745781_03496</name>
</gene>
<dbReference type="Pfam" id="PF04471">
    <property type="entry name" value="Mrr_cat"/>
    <property type="match status" value="1"/>
</dbReference>
<dbReference type="PANTHER" id="PTHR30015:SF7">
    <property type="entry name" value="TYPE IV METHYL-DIRECTED RESTRICTION ENZYME ECOKMRR"/>
    <property type="match status" value="1"/>
</dbReference>
<dbReference type="RefSeq" id="WP_072962195.1">
    <property type="nucleotide sequence ID" value="NZ_FQUH01000020.1"/>
</dbReference>
<dbReference type="Gene3D" id="3.40.1350.10">
    <property type="match status" value="1"/>
</dbReference>
<sequence length="268" mass="30757">MKIFEAAIQAIHVLGKPSKLDEIYNTIVEHNFYSFGSKTPLAALRVTLDRHCQNKNISQMHKERYFYKHSDGEYELLDQYRTAFSSSHVVREPMNSELQAEQYIQQISILADKQKEKAKVEILEYLRNISPQQFEEFSCHFLSRYGFKNMLVTSISRDGGIDVKGALKIGIAEMRVAAQCKRYAEHNKVGRPDISQFRGDISGEFEQGIFITTSRFTKEAMDISYKTGCVPIVLIDGEQLAEIMIDKEIGIQKQTIAVYDFDADLIFE</sequence>
<proteinExistence type="predicted"/>
<dbReference type="AlphaFoldDB" id="A0A1M5FKM0"/>
<dbReference type="Proteomes" id="UP000184159">
    <property type="component" value="Unassembled WGS sequence"/>
</dbReference>